<dbReference type="AlphaFoldDB" id="A0ABD2XZY0"/>
<proteinExistence type="predicted"/>
<evidence type="ECO:0000313" key="1">
    <source>
        <dbReference type="EMBL" id="KAL3499925.1"/>
    </source>
</evidence>
<reference evidence="1 2" key="1">
    <citation type="submission" date="2024-11" db="EMBL/GenBank/DDBJ databases">
        <title>A near-complete genome assembly of Cinchona calisaya.</title>
        <authorList>
            <person name="Lian D.C."/>
            <person name="Zhao X.W."/>
            <person name="Wei L."/>
        </authorList>
    </citation>
    <scope>NUCLEOTIDE SEQUENCE [LARGE SCALE GENOMIC DNA]</scope>
    <source>
        <tissue evidence="1">Nenye</tissue>
    </source>
</reference>
<evidence type="ECO:0000313" key="2">
    <source>
        <dbReference type="Proteomes" id="UP001630127"/>
    </source>
</evidence>
<keyword evidence="2" id="KW-1185">Reference proteome</keyword>
<sequence>VQENAIDVSIVGKIDINYTATQGKKCAAVVRATTNVAASPNRAIGVAAAPYPPLAISTGKHSSCTGLQN</sequence>
<protein>
    <submittedName>
        <fullName evidence="1">Uncharacterized protein</fullName>
    </submittedName>
</protein>
<organism evidence="1 2">
    <name type="scientific">Cinchona calisaya</name>
    <dbReference type="NCBI Taxonomy" id="153742"/>
    <lineage>
        <taxon>Eukaryota</taxon>
        <taxon>Viridiplantae</taxon>
        <taxon>Streptophyta</taxon>
        <taxon>Embryophyta</taxon>
        <taxon>Tracheophyta</taxon>
        <taxon>Spermatophyta</taxon>
        <taxon>Magnoliopsida</taxon>
        <taxon>eudicotyledons</taxon>
        <taxon>Gunneridae</taxon>
        <taxon>Pentapetalae</taxon>
        <taxon>asterids</taxon>
        <taxon>lamiids</taxon>
        <taxon>Gentianales</taxon>
        <taxon>Rubiaceae</taxon>
        <taxon>Cinchonoideae</taxon>
        <taxon>Cinchoneae</taxon>
        <taxon>Cinchona</taxon>
    </lineage>
</organism>
<gene>
    <name evidence="1" type="ORF">ACH5RR_039018</name>
</gene>
<dbReference type="EMBL" id="JBJUIK010000016">
    <property type="protein sequence ID" value="KAL3499925.1"/>
    <property type="molecule type" value="Genomic_DNA"/>
</dbReference>
<name>A0ABD2XZY0_9GENT</name>
<feature type="non-terminal residue" evidence="1">
    <location>
        <position position="1"/>
    </location>
</feature>
<accession>A0ABD2XZY0</accession>
<comment type="caution">
    <text evidence="1">The sequence shown here is derived from an EMBL/GenBank/DDBJ whole genome shotgun (WGS) entry which is preliminary data.</text>
</comment>
<dbReference type="Proteomes" id="UP001630127">
    <property type="component" value="Unassembled WGS sequence"/>
</dbReference>